<evidence type="ECO:0000256" key="2">
    <source>
        <dbReference type="ARBA" id="ARBA00022980"/>
    </source>
</evidence>
<dbReference type="GO" id="GO:0030684">
    <property type="term" value="C:preribosome"/>
    <property type="evidence" value="ECO:0007669"/>
    <property type="project" value="EnsemblFungi"/>
</dbReference>
<feature type="domain" description="KOW" evidence="5">
    <location>
        <begin position="49"/>
        <end position="76"/>
    </location>
</feature>
<sequence length="136" mass="15225">MAKVNGDIASSRRKSRKAHFSAPSSERRVIMSAPLSKELREKHNVRSIPIRKDDEVTIVRGSNKGREGKIISVYRLKYVVHIERVTRDKSNGQSVPIGIHPSKVVVTKLKIDKDRESILERMGKGREAKAAATKGN</sequence>
<dbReference type="InterPro" id="IPR008991">
    <property type="entry name" value="Translation_prot_SH3-like_sf"/>
</dbReference>
<dbReference type="CDD" id="cd06089">
    <property type="entry name" value="KOW_RPL26"/>
    <property type="match status" value="1"/>
</dbReference>
<reference evidence="7" key="1">
    <citation type="journal article" date="2015" name="PLoS Genet.">
        <title>The dynamic genome and transcriptome of the human fungal pathogen Blastomyces and close relative Emmonsia.</title>
        <authorList>
            <person name="Munoz J.F."/>
            <person name="Gauthier G.M."/>
            <person name="Desjardins C.A."/>
            <person name="Gallo J.E."/>
            <person name="Holder J."/>
            <person name="Sullivan T.D."/>
            <person name="Marty A.J."/>
            <person name="Carmen J.C."/>
            <person name="Chen Z."/>
            <person name="Ding L."/>
            <person name="Gujja S."/>
            <person name="Magrini V."/>
            <person name="Misas E."/>
            <person name="Mitreva M."/>
            <person name="Priest M."/>
            <person name="Saif S."/>
            <person name="Whiston E.A."/>
            <person name="Young S."/>
            <person name="Zeng Q."/>
            <person name="Goldman W.E."/>
            <person name="Mardis E.R."/>
            <person name="Taylor J.W."/>
            <person name="McEwen J.G."/>
            <person name="Clay O.K."/>
            <person name="Klein B.S."/>
            <person name="Cuomo C.A."/>
        </authorList>
    </citation>
    <scope>NUCLEOTIDE SEQUENCE [LARGE SCALE GENOMIC DNA]</scope>
    <source>
        <strain evidence="7">UAMH 3008</strain>
    </source>
</reference>
<dbReference type="GO" id="GO:0006412">
    <property type="term" value="P:translation"/>
    <property type="evidence" value="ECO:0007669"/>
    <property type="project" value="InterPro"/>
</dbReference>
<comment type="caution">
    <text evidence="6">The sequence shown here is derived from an EMBL/GenBank/DDBJ whole genome shotgun (WGS) entry which is preliminary data.</text>
</comment>
<dbReference type="InterPro" id="IPR005824">
    <property type="entry name" value="KOW"/>
</dbReference>
<dbReference type="SMART" id="SM00739">
    <property type="entry name" value="KOW"/>
    <property type="match status" value="1"/>
</dbReference>
<dbReference type="FunFam" id="2.30.30.30:FF:000009">
    <property type="entry name" value="60S ribosomal protein L26"/>
    <property type="match status" value="1"/>
</dbReference>
<dbReference type="Proteomes" id="UP000034164">
    <property type="component" value="Unassembled WGS sequence"/>
</dbReference>
<dbReference type="Pfam" id="PF00467">
    <property type="entry name" value="KOW"/>
    <property type="match status" value="1"/>
</dbReference>
<keyword evidence="3" id="KW-0687">Ribonucleoprotein</keyword>
<evidence type="ECO:0000256" key="4">
    <source>
        <dbReference type="SAM" id="MobiDB-lite"/>
    </source>
</evidence>
<evidence type="ECO:0000313" key="6">
    <source>
        <dbReference type="EMBL" id="KKZ60983.1"/>
    </source>
</evidence>
<comment type="similarity">
    <text evidence="1">Belongs to the universal ribosomal protein uL24 family.</text>
</comment>
<feature type="region of interest" description="Disordered" evidence="4">
    <location>
        <begin position="1"/>
        <end position="29"/>
    </location>
</feature>
<dbReference type="GO" id="GO:0003723">
    <property type="term" value="F:RNA binding"/>
    <property type="evidence" value="ECO:0007669"/>
    <property type="project" value="InterPro"/>
</dbReference>
<dbReference type="InterPro" id="IPR005756">
    <property type="entry name" value="Ribosomal_uL24_euk/arc"/>
</dbReference>
<protein>
    <submittedName>
        <fullName evidence="6">60S ribosomal protein</fullName>
    </submittedName>
</protein>
<evidence type="ECO:0000256" key="1">
    <source>
        <dbReference type="ARBA" id="ARBA00010618"/>
    </source>
</evidence>
<dbReference type="NCBIfam" id="TIGR01080">
    <property type="entry name" value="rplX_A_E"/>
    <property type="match status" value="1"/>
</dbReference>
<dbReference type="OrthoDB" id="1688503at2759"/>
<dbReference type="Pfam" id="PF16906">
    <property type="entry name" value="Ribosomal_L26"/>
    <property type="match status" value="1"/>
</dbReference>
<proteinExistence type="inferred from homology"/>
<evidence type="ECO:0000259" key="5">
    <source>
        <dbReference type="SMART" id="SM00739"/>
    </source>
</evidence>
<dbReference type="InterPro" id="IPR014722">
    <property type="entry name" value="Rib_uL2_dom2"/>
</dbReference>
<organism evidence="6 7">
    <name type="scientific">[Emmonsia] crescens</name>
    <dbReference type="NCBI Taxonomy" id="73230"/>
    <lineage>
        <taxon>Eukaryota</taxon>
        <taxon>Fungi</taxon>
        <taxon>Dikarya</taxon>
        <taxon>Ascomycota</taxon>
        <taxon>Pezizomycotina</taxon>
        <taxon>Eurotiomycetes</taxon>
        <taxon>Eurotiomycetidae</taxon>
        <taxon>Onygenales</taxon>
        <taxon>Ajellomycetaceae</taxon>
        <taxon>Emergomyces</taxon>
    </lineage>
</organism>
<dbReference type="GO" id="GO:0015934">
    <property type="term" value="C:large ribosomal subunit"/>
    <property type="evidence" value="ECO:0007669"/>
    <property type="project" value="InterPro"/>
</dbReference>
<name>A0A0G2HSJ2_9EURO</name>
<dbReference type="AlphaFoldDB" id="A0A0G2HSJ2"/>
<dbReference type="PANTHER" id="PTHR11143">
    <property type="entry name" value="60S RIBOSOMAL PROTEIN L26 FAMILY MEMBER"/>
    <property type="match status" value="1"/>
</dbReference>
<dbReference type="PROSITE" id="PS01108">
    <property type="entry name" value="RIBOSOMAL_L24"/>
    <property type="match status" value="1"/>
</dbReference>
<dbReference type="GO" id="GO:0003735">
    <property type="term" value="F:structural constituent of ribosome"/>
    <property type="evidence" value="ECO:0007669"/>
    <property type="project" value="InterPro"/>
</dbReference>
<evidence type="ECO:0000256" key="3">
    <source>
        <dbReference type="ARBA" id="ARBA00023274"/>
    </source>
</evidence>
<dbReference type="Gene3D" id="2.30.30.30">
    <property type="match status" value="1"/>
</dbReference>
<dbReference type="SUPFAM" id="SSF50104">
    <property type="entry name" value="Translation proteins SH3-like domain"/>
    <property type="match status" value="1"/>
</dbReference>
<dbReference type="InterPro" id="IPR005825">
    <property type="entry name" value="Ribosomal_uL24_CS"/>
</dbReference>
<dbReference type="VEuPathDB" id="FungiDB:EMCG_04360"/>
<accession>A0A0G2HSJ2</accession>
<gene>
    <name evidence="6" type="ORF">EMCG_04360</name>
</gene>
<keyword evidence="2 6" id="KW-0689">Ribosomal protein</keyword>
<dbReference type="InterPro" id="IPR041988">
    <property type="entry name" value="Ribosomal_uL24_KOW"/>
</dbReference>
<evidence type="ECO:0000313" key="7">
    <source>
        <dbReference type="Proteomes" id="UP000034164"/>
    </source>
</evidence>
<dbReference type="EMBL" id="LCZI01001383">
    <property type="protein sequence ID" value="KKZ60983.1"/>
    <property type="molecule type" value="Genomic_DNA"/>
</dbReference>